<proteinExistence type="inferred from homology"/>
<feature type="transmembrane region" description="Helical" evidence="10">
    <location>
        <begin position="365"/>
        <end position="384"/>
    </location>
</feature>
<feature type="region of interest" description="Disordered" evidence="11">
    <location>
        <begin position="1009"/>
        <end position="1031"/>
    </location>
</feature>
<evidence type="ECO:0000256" key="5">
    <source>
        <dbReference type="ARBA" id="ARBA00022692"/>
    </source>
</evidence>
<feature type="transmembrane region" description="Helical" evidence="10">
    <location>
        <begin position="447"/>
        <end position="468"/>
    </location>
</feature>
<protein>
    <recommendedName>
        <fullName evidence="10">Plasma membrane fusion protein PRM1</fullName>
    </recommendedName>
</protein>
<feature type="compositionally biased region" description="Low complexity" evidence="11">
    <location>
        <begin position="11"/>
        <end position="20"/>
    </location>
</feature>
<keyword evidence="6 10" id="KW-0184">Conjugation</keyword>
<evidence type="ECO:0000256" key="4">
    <source>
        <dbReference type="ARBA" id="ARBA00022475"/>
    </source>
</evidence>
<dbReference type="GeneID" id="91096641"/>
<comment type="subcellular location">
    <subcellularLocation>
        <location evidence="2 10">Cell membrane</location>
        <topology evidence="2 10">Multi-pass membrane protein</topology>
    </subcellularLocation>
</comment>
<evidence type="ECO:0000313" key="12">
    <source>
        <dbReference type="EMBL" id="WWC91031.1"/>
    </source>
</evidence>
<comment type="similarity">
    <text evidence="3 10">Belongs to the PRM1 family.</text>
</comment>
<evidence type="ECO:0000256" key="10">
    <source>
        <dbReference type="RuleBase" id="RU366035"/>
    </source>
</evidence>
<feature type="region of interest" description="Disordered" evidence="11">
    <location>
        <begin position="836"/>
        <end position="890"/>
    </location>
</feature>
<organism evidence="12 13">
    <name type="scientific">Kwoniella dendrophila CBS 6074</name>
    <dbReference type="NCBI Taxonomy" id="1295534"/>
    <lineage>
        <taxon>Eukaryota</taxon>
        <taxon>Fungi</taxon>
        <taxon>Dikarya</taxon>
        <taxon>Basidiomycota</taxon>
        <taxon>Agaricomycotina</taxon>
        <taxon>Tremellomycetes</taxon>
        <taxon>Tremellales</taxon>
        <taxon>Cryptococcaceae</taxon>
        <taxon>Kwoniella</taxon>
    </lineage>
</organism>
<feature type="region of interest" description="Disordered" evidence="11">
    <location>
        <begin position="1"/>
        <end position="64"/>
    </location>
</feature>
<feature type="compositionally biased region" description="Low complexity" evidence="11">
    <location>
        <begin position="841"/>
        <end position="850"/>
    </location>
</feature>
<evidence type="ECO:0000256" key="1">
    <source>
        <dbReference type="ARBA" id="ARBA00002512"/>
    </source>
</evidence>
<dbReference type="EMBL" id="CP144105">
    <property type="protein sequence ID" value="WWC91031.1"/>
    <property type="molecule type" value="Genomic_DNA"/>
</dbReference>
<evidence type="ECO:0000256" key="2">
    <source>
        <dbReference type="ARBA" id="ARBA00004651"/>
    </source>
</evidence>
<evidence type="ECO:0000256" key="7">
    <source>
        <dbReference type="ARBA" id="ARBA00022989"/>
    </source>
</evidence>
<gene>
    <name evidence="12" type="ORF">L201_005971</name>
</gene>
<name>A0AAX4JZX1_9TREE</name>
<reference evidence="12 13" key="1">
    <citation type="submission" date="2024-01" db="EMBL/GenBank/DDBJ databases">
        <title>Comparative genomics of Cryptococcus and Kwoniella reveals pathogenesis evolution and contrasting modes of karyotype evolution via chromosome fusion or intercentromeric recombination.</title>
        <authorList>
            <person name="Coelho M.A."/>
            <person name="David-Palma M."/>
            <person name="Shea T."/>
            <person name="Bowers K."/>
            <person name="McGinley-Smith S."/>
            <person name="Mohammad A.W."/>
            <person name="Gnirke A."/>
            <person name="Yurkov A.M."/>
            <person name="Nowrousian M."/>
            <person name="Sun S."/>
            <person name="Cuomo C.A."/>
            <person name="Heitman J."/>
        </authorList>
    </citation>
    <scope>NUCLEOTIDE SEQUENCE [LARGE SCALE GENOMIC DNA]</scope>
    <source>
        <strain evidence="12 13">CBS 6074</strain>
    </source>
</reference>
<comment type="function">
    <text evidence="1 10">Involved in cell fusion during mating by stabilizing the plasma membrane fusion event.</text>
</comment>
<feature type="compositionally biased region" description="Polar residues" evidence="11">
    <location>
        <begin position="944"/>
        <end position="964"/>
    </location>
</feature>
<dbReference type="GO" id="GO:0005886">
    <property type="term" value="C:plasma membrane"/>
    <property type="evidence" value="ECO:0007669"/>
    <property type="project" value="UniProtKB-SubCell"/>
</dbReference>
<evidence type="ECO:0000313" key="13">
    <source>
        <dbReference type="Proteomes" id="UP001355207"/>
    </source>
</evidence>
<keyword evidence="4 10" id="KW-1003">Cell membrane</keyword>
<sequence length="1194" mass="133995">MASPNPELLQPPRRNNIPNPDDVIPLTPHGRPPFSHYHSSSTLPATPHTPYSPRQPSVSNTFNGGSETRLRPYLSLSPRLLLTFFSPCLLPIMLTIAHMIYNRSSTASLAESLKNQMFAACGGLAKGAASIQTMPRYLAMQTNEEVIRATQASILAIGILLMDSVKIIEVVVNFIVDTYRSLLLCTIELAVRGTLEIVIAAVETITDAITNSLDSIRENIQSDIAGANKIIQSAVNGINHVTSLINVNLSVPEFSIPSLDFLANVTVPTGFEDSLIKLNSSLPTMIELKEKMNAIIDVPFEALIKEINETRIEMASSFNSTLLPVPSLSSLSSNKANDLRNDLCTNLDTSLIDNTAKSLHKLSNIAIGLMFLLLFLIWLALAIWEWRKWKTLKDTVETVEDEWKREKNVDAWRMVAIVEHPILEKYSSSILGRLSPSGRSRTNIRWFLSYLSHPTCLALLFISLLGFLSIQFQLVALDALKAHARENANSTVAASTNSLTAKLNAAAMESSQEYADKYNAAIDAYQKRIDEELFGSWLNTTAVTLNTTLVEFYDDIDQILNTTFGGTILYNPINNFMYCILGSKINNLEKGLTWISEHAHIDLPKLPSNILMLSNETMNEIATPIAASAAESDSGDGADEGIVGKLINHFENALKTERTFYGIMLGMWGLLFFIGLIIVIWNSGGRDKYYQYRGGVPPSSPPNNGNGNNTMTKWIPWMKTDQAHPHPIYDTYAEKQFRGTTPTFQNQDLPRIIEPNNNNSNNPQYDEKSFFEYPNDTVENTRRPFVPRKGTFGLTISSLAAPGQAFLKLAGRKLSQNDINTIDNQDEKRLVEKDINSEKYTNNTNDNNQNHIYSNGHMFSENDFSKPRSSKTNTQMQSDTVVEERKDDDKLKQRQTFWVDKFYGAYEGVKSMFPTRGEKLGHSLGSGLGLGLNKSLKRKESTRTENSFGASQIPTALTQNNDWPSSYYHHHQNQNHDQNRNSSQDNISVIPNEQYERGPEWTMVDPQSIGRALDDDNSNSNYDSRYPPIGDYHKRYSEQMIYPRPMSRAPTLAEGSTMIKTLDPFADNNSTAPPLPPKPQQYTEHDYGHDQSYKHDSVDYLNSDNVHDQQDQDENNNEERLLSVISPSLSSISYFNSEPQLQSVNRINLNLNQEHRGTGTTALASILQELQEKKREQQLYENEGDVFGDNRRIV</sequence>
<feature type="region of interest" description="Disordered" evidence="11">
    <location>
        <begin position="937"/>
        <end position="985"/>
    </location>
</feature>
<dbReference type="PANTHER" id="PTHR31030:SF1">
    <property type="entry name" value="PLASMA MEMBRANE FUSION PROTEIN PRM1"/>
    <property type="match status" value="1"/>
</dbReference>
<feature type="transmembrane region" description="Helical" evidence="10">
    <location>
        <begin position="80"/>
        <end position="101"/>
    </location>
</feature>
<feature type="compositionally biased region" description="Basic and acidic residues" evidence="11">
    <location>
        <begin position="1083"/>
        <end position="1098"/>
    </location>
</feature>
<evidence type="ECO:0000256" key="11">
    <source>
        <dbReference type="SAM" id="MobiDB-lite"/>
    </source>
</evidence>
<dbReference type="GO" id="GO:0032220">
    <property type="term" value="P:plasma membrane fusion involved in cytogamy"/>
    <property type="evidence" value="ECO:0007669"/>
    <property type="project" value="TreeGrafter"/>
</dbReference>
<feature type="compositionally biased region" description="Polar residues" evidence="11">
    <location>
        <begin position="52"/>
        <end position="64"/>
    </location>
</feature>
<comment type="caution">
    <text evidence="10">Lacks conserved residue(s) required for the propagation of feature annotation.</text>
</comment>
<dbReference type="Proteomes" id="UP001355207">
    <property type="component" value="Chromosome 8"/>
</dbReference>
<dbReference type="InterPro" id="IPR026777">
    <property type="entry name" value="PRM1"/>
</dbReference>
<evidence type="ECO:0000256" key="8">
    <source>
        <dbReference type="ARBA" id="ARBA00023136"/>
    </source>
</evidence>
<keyword evidence="13" id="KW-1185">Reference proteome</keyword>
<keyword evidence="8 10" id="KW-0472">Membrane</keyword>
<accession>A0AAX4JZX1</accession>
<evidence type="ECO:0000256" key="6">
    <source>
        <dbReference type="ARBA" id="ARBA00022971"/>
    </source>
</evidence>
<evidence type="ECO:0000256" key="9">
    <source>
        <dbReference type="ARBA" id="ARBA00023180"/>
    </source>
</evidence>
<keyword evidence="7 10" id="KW-1133">Transmembrane helix</keyword>
<dbReference type="RefSeq" id="XP_066077794.1">
    <property type="nucleotide sequence ID" value="XM_066221697.1"/>
</dbReference>
<dbReference type="AlphaFoldDB" id="A0AAX4JZX1"/>
<feature type="transmembrane region" description="Helical" evidence="10">
    <location>
        <begin position="660"/>
        <end position="681"/>
    </location>
</feature>
<dbReference type="PANTHER" id="PTHR31030">
    <property type="entry name" value="PLASMA MEMBRANE FUSION PROTEIN PRM1"/>
    <property type="match status" value="1"/>
</dbReference>
<feature type="region of interest" description="Disordered" evidence="11">
    <location>
        <begin position="1062"/>
        <end position="1116"/>
    </location>
</feature>
<keyword evidence="5 10" id="KW-0812">Transmembrane</keyword>
<keyword evidence="9" id="KW-0325">Glycoprotein</keyword>
<feature type="compositionally biased region" description="Polar residues" evidence="11">
    <location>
        <begin position="870"/>
        <end position="880"/>
    </location>
</feature>
<dbReference type="GO" id="GO:0043332">
    <property type="term" value="C:mating projection tip"/>
    <property type="evidence" value="ECO:0007669"/>
    <property type="project" value="UniProtKB-UniRule"/>
</dbReference>
<evidence type="ECO:0000256" key="3">
    <source>
        <dbReference type="ARBA" id="ARBA00010780"/>
    </source>
</evidence>